<comment type="subunit">
    <text evidence="4">Homotrimer.</text>
</comment>
<feature type="binding site" description="type 1 copper site" evidence="12">
    <location>
        <position position="171"/>
    </location>
    <ligand>
        <name>Cu cation</name>
        <dbReference type="ChEBI" id="CHEBI:23378"/>
        <label>1</label>
    </ligand>
</feature>
<evidence type="ECO:0000256" key="6">
    <source>
        <dbReference type="ARBA" id="ARBA00017290"/>
    </source>
</evidence>
<evidence type="ECO:0000313" key="15">
    <source>
        <dbReference type="Proteomes" id="UP000005727"/>
    </source>
</evidence>
<dbReference type="EC" id="1.7.2.1" evidence="5"/>
<evidence type="ECO:0000259" key="13">
    <source>
        <dbReference type="Pfam" id="PF07732"/>
    </source>
</evidence>
<evidence type="ECO:0000256" key="1">
    <source>
        <dbReference type="ARBA" id="ARBA00001960"/>
    </source>
</evidence>
<comment type="similarity">
    <text evidence="3">Belongs to the multicopper oxidase family.</text>
</comment>
<dbReference type="Gene3D" id="2.60.40.420">
    <property type="entry name" value="Cupredoxins - blue copper proteins"/>
    <property type="match status" value="1"/>
</dbReference>
<dbReference type="Pfam" id="PF07732">
    <property type="entry name" value="Cu-oxidase_3"/>
    <property type="match status" value="1"/>
</dbReference>
<evidence type="ECO:0000256" key="12">
    <source>
        <dbReference type="PIRSR" id="PIRSR601287-1"/>
    </source>
</evidence>
<dbReference type="PRINTS" id="PR00695">
    <property type="entry name" value="CUNO2RDTASE"/>
</dbReference>
<dbReference type="InterPro" id="IPR001287">
    <property type="entry name" value="NO2-reductase_Cu"/>
</dbReference>
<feature type="binding site" description="type 1 copper site" evidence="12">
    <location>
        <position position="172"/>
    </location>
    <ligand>
        <name>Cu cation</name>
        <dbReference type="ChEBI" id="CHEBI:23378"/>
        <label>1</label>
    </ligand>
</feature>
<dbReference type="Proteomes" id="UP000005727">
    <property type="component" value="Unassembled WGS sequence"/>
</dbReference>
<evidence type="ECO:0000256" key="11">
    <source>
        <dbReference type="ARBA" id="ARBA00049340"/>
    </source>
</evidence>
<protein>
    <recommendedName>
        <fullName evidence="6">Copper-containing nitrite reductase</fullName>
        <ecNumber evidence="5">1.7.2.1</ecNumber>
    </recommendedName>
</protein>
<comment type="cofactor">
    <cofactor evidence="1 12">
        <name>Cu(+)</name>
        <dbReference type="ChEBI" id="CHEBI:49552"/>
    </cofactor>
</comment>
<evidence type="ECO:0000313" key="14">
    <source>
        <dbReference type="EMBL" id="EEY02955.1"/>
    </source>
</evidence>
<keyword evidence="7 12" id="KW-0479">Metal-binding</keyword>
<reference evidence="14 15" key="1">
    <citation type="submission" date="2009-01" db="EMBL/GenBank/DDBJ databases">
        <title>The Genome Sequence of Brucella neotomae 5K33.</title>
        <authorList>
            <consortium name="The Broad Institute Genome Sequencing Platform"/>
            <person name="Ward D."/>
            <person name="Young S.K."/>
            <person name="Kodira C.D."/>
            <person name="Zeng Q."/>
            <person name="Koehrsen M."/>
            <person name="Alvarado L."/>
            <person name="Berlin A."/>
            <person name="Borenstein D."/>
            <person name="Chen Z."/>
            <person name="Engels R."/>
            <person name="Freedman E."/>
            <person name="Gellesch M."/>
            <person name="Goldberg J."/>
            <person name="Griggs A."/>
            <person name="Gujja S."/>
            <person name="Heiman D."/>
            <person name="Hepburn T."/>
            <person name="Howarth C."/>
            <person name="Jen D."/>
            <person name="Larson L."/>
            <person name="Lewis B."/>
            <person name="Mehta T."/>
            <person name="Park D."/>
            <person name="Pearson M."/>
            <person name="Roberts A."/>
            <person name="Saif S."/>
            <person name="Shea T."/>
            <person name="Shenoy N."/>
            <person name="Sisk P."/>
            <person name="Stolte C."/>
            <person name="Sykes S."/>
            <person name="Walk T."/>
            <person name="White J."/>
            <person name="Yandava C."/>
            <person name="Whatmore A.M."/>
            <person name="Perrett L.L."/>
            <person name="O'Callaghan D."/>
            <person name="Nusbaum C."/>
            <person name="Galagan J."/>
            <person name="Birren B."/>
        </authorList>
    </citation>
    <scope>NUCLEOTIDE SEQUENCE [LARGE SCALE GENOMIC DNA]</scope>
    <source>
        <strain evidence="14 15">5K33</strain>
    </source>
</reference>
<organism evidence="14 15">
    <name type="scientific">Brucella neotomae 5K33</name>
    <dbReference type="NCBI Taxonomy" id="520456"/>
    <lineage>
        <taxon>Bacteria</taxon>
        <taxon>Pseudomonadati</taxon>
        <taxon>Pseudomonadota</taxon>
        <taxon>Alphaproteobacteria</taxon>
        <taxon>Hyphomicrobiales</taxon>
        <taxon>Brucellaceae</taxon>
        <taxon>Brucella/Ochrobactrum group</taxon>
        <taxon>Brucella</taxon>
    </lineage>
</organism>
<dbReference type="InterPro" id="IPR011707">
    <property type="entry name" value="Cu-oxidase-like_N"/>
</dbReference>
<sequence>MADQIQVNRRTILAGAALAGALGPVLSATSAWGQGTMRKASAEEIAALPRQKVELVDPPFVHAHTQVAEGGPKVVQFTMVIEEKKIVIDDAGTEVHAMTFNGTVPGPLMVVHQDDYLELTLINPETNTLLHNIDFHAATGALGGGGLTEINPGEKTVLRFKATKPGVFVYHCAPPGMVPWPMLCCAFRGRLAKRKKRASASIFPFPGRTLPK</sequence>
<evidence type="ECO:0000256" key="7">
    <source>
        <dbReference type="ARBA" id="ARBA00022723"/>
    </source>
</evidence>
<gene>
    <name evidence="14" type="ORF">BANG_02686</name>
</gene>
<feature type="domain" description="Plastocyanin-like" evidence="13">
    <location>
        <begin position="89"/>
        <end position="172"/>
    </location>
</feature>
<feature type="binding site" description="type 1 copper site" evidence="12">
    <location>
        <position position="136"/>
    </location>
    <ligand>
        <name>Cu cation</name>
        <dbReference type="ChEBI" id="CHEBI:23378"/>
        <label>1</label>
    </ligand>
</feature>
<feature type="binding site" description="type 1 copper site" evidence="12">
    <location>
        <position position="131"/>
    </location>
    <ligand>
        <name>Cu cation</name>
        <dbReference type="ChEBI" id="CHEBI:23378"/>
        <label>1</label>
    </ligand>
</feature>
<dbReference type="InterPro" id="IPR006311">
    <property type="entry name" value="TAT_signal"/>
</dbReference>
<comment type="cofactor">
    <cofactor evidence="2 12">
        <name>Cu(2+)</name>
        <dbReference type="ChEBI" id="CHEBI:29036"/>
    </cofactor>
</comment>
<dbReference type="EMBL" id="EQ999575">
    <property type="protein sequence ID" value="EEY02955.1"/>
    <property type="molecule type" value="Genomic_DNA"/>
</dbReference>
<keyword evidence="9" id="KW-0560">Oxidoreductase</keyword>
<evidence type="ECO:0000256" key="5">
    <source>
        <dbReference type="ARBA" id="ARBA00011882"/>
    </source>
</evidence>
<keyword evidence="8" id="KW-0677">Repeat</keyword>
<dbReference type="GO" id="GO:0050421">
    <property type="term" value="F:nitrite reductase (NO-forming) activity"/>
    <property type="evidence" value="ECO:0007669"/>
    <property type="project" value="UniProtKB-EC"/>
</dbReference>
<evidence type="ECO:0000256" key="9">
    <source>
        <dbReference type="ARBA" id="ARBA00023002"/>
    </source>
</evidence>
<keyword evidence="10 12" id="KW-0186">Copper</keyword>
<proteinExistence type="inferred from homology"/>
<evidence type="ECO:0000256" key="10">
    <source>
        <dbReference type="ARBA" id="ARBA00023008"/>
    </source>
</evidence>
<name>A0A7U8K6J3_BRUNE</name>
<evidence type="ECO:0000256" key="3">
    <source>
        <dbReference type="ARBA" id="ARBA00010609"/>
    </source>
</evidence>
<dbReference type="AlphaFoldDB" id="A0A7U8K6J3"/>
<dbReference type="InterPro" id="IPR008972">
    <property type="entry name" value="Cupredoxin"/>
</dbReference>
<accession>A0A7U8K6J3</accession>
<keyword evidence="15" id="KW-1185">Reference proteome</keyword>
<evidence type="ECO:0000256" key="4">
    <source>
        <dbReference type="ARBA" id="ARBA00011233"/>
    </source>
</evidence>
<evidence type="ECO:0000256" key="8">
    <source>
        <dbReference type="ARBA" id="ARBA00022737"/>
    </source>
</evidence>
<comment type="catalytic activity">
    <reaction evidence="11">
        <text>nitric oxide + Fe(III)-[cytochrome c] + H2O = Fe(II)-[cytochrome c] + nitrite + 2 H(+)</text>
        <dbReference type="Rhea" id="RHEA:15233"/>
        <dbReference type="Rhea" id="RHEA-COMP:10350"/>
        <dbReference type="Rhea" id="RHEA-COMP:14399"/>
        <dbReference type="ChEBI" id="CHEBI:15377"/>
        <dbReference type="ChEBI" id="CHEBI:15378"/>
        <dbReference type="ChEBI" id="CHEBI:16301"/>
        <dbReference type="ChEBI" id="CHEBI:16480"/>
        <dbReference type="ChEBI" id="CHEBI:29033"/>
        <dbReference type="ChEBI" id="CHEBI:29034"/>
        <dbReference type="EC" id="1.7.2.1"/>
    </reaction>
</comment>
<dbReference type="PROSITE" id="PS51318">
    <property type="entry name" value="TAT"/>
    <property type="match status" value="1"/>
</dbReference>
<evidence type="ECO:0000256" key="2">
    <source>
        <dbReference type="ARBA" id="ARBA00001973"/>
    </source>
</evidence>
<dbReference type="GO" id="GO:0005507">
    <property type="term" value="F:copper ion binding"/>
    <property type="evidence" value="ECO:0007669"/>
    <property type="project" value="InterPro"/>
</dbReference>
<dbReference type="SUPFAM" id="SSF49503">
    <property type="entry name" value="Cupredoxins"/>
    <property type="match status" value="1"/>
</dbReference>